<sequence length="264" mass="30522">MKPYLTLDISSEDTNFTVYINGLYCGYNHTINRSEFKKPISQLLISGNNSIQLILLPNNNIIDFLKADTYLKVELNQPKSDDKDVVKESTITPMNLFKNENNEFLFSVKFDCNLFNIGPWLTNLSPLTKNEVTQFTHYLLKLIKEKQLDALLQFFYIRSQIYAKAYGEEFNSNFNFFASFLKSNVLEAKLINPIVKDHQLYLDFTLDSRICNVYLKPELEIDTLLPLDRSSLTPIISTTGKHFDGVYSIKTAVVKYKGQMMLFI</sequence>
<keyword evidence="2" id="KW-1185">Reference proteome</keyword>
<comment type="caution">
    <text evidence="1">The sequence shown here is derived from an EMBL/GenBank/DDBJ whole genome shotgun (WGS) entry which is preliminary data.</text>
</comment>
<protein>
    <submittedName>
        <fullName evidence="1">Uncharacterized protein</fullName>
    </submittedName>
</protein>
<gene>
    <name evidence="1" type="ORF">ORQ98_12165</name>
</gene>
<dbReference type="EMBL" id="JAPMOU010000013">
    <property type="protein sequence ID" value="MDE1462722.1"/>
    <property type="molecule type" value="Genomic_DNA"/>
</dbReference>
<organism evidence="1 2">
    <name type="scientific">Spartinivicinus poritis</name>
    <dbReference type="NCBI Taxonomy" id="2994640"/>
    <lineage>
        <taxon>Bacteria</taxon>
        <taxon>Pseudomonadati</taxon>
        <taxon>Pseudomonadota</taxon>
        <taxon>Gammaproteobacteria</taxon>
        <taxon>Oceanospirillales</taxon>
        <taxon>Zooshikellaceae</taxon>
        <taxon>Spartinivicinus</taxon>
    </lineage>
</organism>
<dbReference type="Proteomes" id="UP001528823">
    <property type="component" value="Unassembled WGS sequence"/>
</dbReference>
<evidence type="ECO:0000313" key="2">
    <source>
        <dbReference type="Proteomes" id="UP001528823"/>
    </source>
</evidence>
<proteinExistence type="predicted"/>
<accession>A0ABT5U8U5</accession>
<evidence type="ECO:0000313" key="1">
    <source>
        <dbReference type="EMBL" id="MDE1462722.1"/>
    </source>
</evidence>
<reference evidence="1 2" key="1">
    <citation type="submission" date="2022-11" db="EMBL/GenBank/DDBJ databases">
        <title>Spartinivicinus poritis sp. nov., isolated from scleractinian coral Porites lutea.</title>
        <authorList>
            <person name="Zhang G."/>
            <person name="Cai L."/>
            <person name="Wei Q."/>
        </authorList>
    </citation>
    <scope>NUCLEOTIDE SEQUENCE [LARGE SCALE GENOMIC DNA]</scope>
    <source>
        <strain evidence="1 2">A2-2</strain>
    </source>
</reference>
<name>A0ABT5U8U5_9GAMM</name>
<dbReference type="RefSeq" id="WP_274689076.1">
    <property type="nucleotide sequence ID" value="NZ_JAPMOU010000013.1"/>
</dbReference>